<dbReference type="SUPFAM" id="SSF102405">
    <property type="entry name" value="MCP/YpsA-like"/>
    <property type="match status" value="1"/>
</dbReference>
<dbReference type="EMBL" id="JAAXPG010000015">
    <property type="protein sequence ID" value="NKY99285.1"/>
    <property type="molecule type" value="Genomic_DNA"/>
</dbReference>
<name>A0A7X6MH25_9ACTN</name>
<dbReference type="Gene3D" id="3.40.50.450">
    <property type="match status" value="1"/>
</dbReference>
<dbReference type="RefSeq" id="WP_061079131.1">
    <property type="nucleotide sequence ID" value="NZ_JAAXPG010000015.1"/>
</dbReference>
<accession>A0A7X6MH25</accession>
<evidence type="ECO:0000313" key="3">
    <source>
        <dbReference type="Proteomes" id="UP000553209"/>
    </source>
</evidence>
<proteinExistence type="predicted"/>
<dbReference type="InterPro" id="IPR057666">
    <property type="entry name" value="DrpA_SLOG"/>
</dbReference>
<dbReference type="Pfam" id="PF02481">
    <property type="entry name" value="DNA_processg_A"/>
    <property type="match status" value="1"/>
</dbReference>
<reference evidence="2 3" key="1">
    <citation type="submission" date="2020-04" db="EMBL/GenBank/DDBJ databases">
        <title>MicrobeNet Type strains.</title>
        <authorList>
            <person name="Nicholson A.C."/>
        </authorList>
    </citation>
    <scope>NUCLEOTIDE SEQUENCE [LARGE SCALE GENOMIC DNA]</scope>
    <source>
        <strain evidence="2 3">ATCC 23612</strain>
    </source>
</reference>
<sequence length="157" mass="16905">MIHIGVTGHRDLTPDVQRTVTALLTAHLEPYGCEMVGLSCLADGADTVFAEAVVAAGAPLEAVIPAAGYREALPQEHHPVYDRLLRQAVLVHTLPYTESTPKAHLEAGRLLVRRCDQLVAVWDGQPARGPGGTADVVAYARSLFRPVSVLWPEGARR</sequence>
<gene>
    <name evidence="2" type="ORF">HGB44_16675</name>
</gene>
<evidence type="ECO:0000259" key="1">
    <source>
        <dbReference type="Pfam" id="PF02481"/>
    </source>
</evidence>
<keyword evidence="3" id="KW-1185">Reference proteome</keyword>
<protein>
    <recommendedName>
        <fullName evidence="1">Smf/DprA SLOG domain-containing protein</fullName>
    </recommendedName>
</protein>
<feature type="domain" description="Smf/DprA SLOG" evidence="1">
    <location>
        <begin position="4"/>
        <end position="120"/>
    </location>
</feature>
<evidence type="ECO:0000313" key="2">
    <source>
        <dbReference type="EMBL" id="NKY99285.1"/>
    </source>
</evidence>
<organism evidence="2 3">
    <name type="scientific">Nocardiopsis alborubida</name>
    <dbReference type="NCBI Taxonomy" id="146802"/>
    <lineage>
        <taxon>Bacteria</taxon>
        <taxon>Bacillati</taxon>
        <taxon>Actinomycetota</taxon>
        <taxon>Actinomycetes</taxon>
        <taxon>Streptosporangiales</taxon>
        <taxon>Nocardiopsidaceae</taxon>
        <taxon>Nocardiopsis</taxon>
    </lineage>
</organism>
<dbReference type="AlphaFoldDB" id="A0A7X6MH25"/>
<dbReference type="Proteomes" id="UP000553209">
    <property type="component" value="Unassembled WGS sequence"/>
</dbReference>
<comment type="caution">
    <text evidence="2">The sequence shown here is derived from an EMBL/GenBank/DDBJ whole genome shotgun (WGS) entry which is preliminary data.</text>
</comment>